<dbReference type="STRING" id="1823756.A4H34_10185"/>
<feature type="domain" description="NAD(P)-binding" evidence="1">
    <location>
        <begin position="7"/>
        <end position="181"/>
    </location>
</feature>
<dbReference type="SUPFAM" id="SSF51735">
    <property type="entry name" value="NAD(P)-binding Rossmann-fold domains"/>
    <property type="match status" value="1"/>
</dbReference>
<dbReference type="EMBL" id="LVZK01000003">
    <property type="protein sequence ID" value="OAP85440.1"/>
    <property type="molecule type" value="Genomic_DNA"/>
</dbReference>
<dbReference type="AlphaFoldDB" id="A0A179B1R5"/>
<evidence type="ECO:0000313" key="3">
    <source>
        <dbReference type="Proteomes" id="UP000078368"/>
    </source>
</evidence>
<reference evidence="2 3" key="1">
    <citation type="submission" date="2016-04" db="EMBL/GenBank/DDBJ databases">
        <title>Peptidophaga gingivicola gen. nov., sp. nov., isolated from human subgingival plaque.</title>
        <authorList>
            <person name="Beall C.J."/>
            <person name="Mokrzan E.M."/>
            <person name="Griffen A.L."/>
            <person name="Leys E.J."/>
        </authorList>
    </citation>
    <scope>NUCLEOTIDE SEQUENCE [LARGE SCALE GENOMIC DNA]</scope>
    <source>
        <strain evidence="2 3">BA112</strain>
    </source>
</reference>
<evidence type="ECO:0000259" key="1">
    <source>
        <dbReference type="Pfam" id="PF13460"/>
    </source>
</evidence>
<proteinExistence type="predicted"/>
<dbReference type="Proteomes" id="UP000078368">
    <property type="component" value="Unassembled WGS sequence"/>
</dbReference>
<name>A0A179B1R5_9ACTO</name>
<dbReference type="Gene3D" id="3.40.50.720">
    <property type="entry name" value="NAD(P)-binding Rossmann-like Domain"/>
    <property type="match status" value="1"/>
</dbReference>
<gene>
    <name evidence="2" type="ORF">A4H34_10185</name>
</gene>
<dbReference type="Gene3D" id="3.90.25.10">
    <property type="entry name" value="UDP-galactose 4-epimerase, domain 1"/>
    <property type="match status" value="1"/>
</dbReference>
<dbReference type="InterPro" id="IPR036291">
    <property type="entry name" value="NAD(P)-bd_dom_sf"/>
</dbReference>
<organism evidence="2 3">
    <name type="scientific">Peptidiphaga gingivicola</name>
    <dbReference type="NCBI Taxonomy" id="2741497"/>
    <lineage>
        <taxon>Bacteria</taxon>
        <taxon>Bacillati</taxon>
        <taxon>Actinomycetota</taxon>
        <taxon>Actinomycetes</taxon>
        <taxon>Actinomycetales</taxon>
        <taxon>Actinomycetaceae</taxon>
        <taxon>Peptidiphaga</taxon>
    </lineage>
</organism>
<dbReference type="InterPro" id="IPR052718">
    <property type="entry name" value="NmrA-type_oxidoreductase"/>
</dbReference>
<protein>
    <submittedName>
        <fullName evidence="2">NAD(P)-dependent oxidoreductase</fullName>
    </submittedName>
</protein>
<comment type="caution">
    <text evidence="2">The sequence shown here is derived from an EMBL/GenBank/DDBJ whole genome shotgun (WGS) entry which is preliminary data.</text>
</comment>
<dbReference type="CDD" id="cd05269">
    <property type="entry name" value="TMR_SDR_a"/>
    <property type="match status" value="1"/>
</dbReference>
<evidence type="ECO:0000313" key="2">
    <source>
        <dbReference type="EMBL" id="OAP85440.1"/>
    </source>
</evidence>
<dbReference type="InterPro" id="IPR016040">
    <property type="entry name" value="NAD(P)-bd_dom"/>
</dbReference>
<dbReference type="Pfam" id="PF13460">
    <property type="entry name" value="NAD_binding_10"/>
    <property type="match status" value="1"/>
</dbReference>
<dbReference type="PANTHER" id="PTHR47129:SF1">
    <property type="entry name" value="NMRA-LIKE DOMAIN-CONTAINING PROTEIN"/>
    <property type="match status" value="1"/>
</dbReference>
<keyword evidence="3" id="KW-1185">Reference proteome</keyword>
<sequence length="281" mass="29749">MTIAIAGATGNIGRATALSLIDSGVDDVRLLVRSAAKIPDELKGLPYAVCTYADDEAALAALKGVDALLMVSAKESPRRVADHRAFIDAASRARVGSIVYTSFLGAAPEAIFTHARDHFFTEEHIKASGIDWTFLRDSFYLEFFAALLASGEIRGPAGDGACAGVSRSDVARVAAAVLADPGAHAGKTYDLTGPEAFTMAEAARIGTEVSGNPVEYIDETIEQAWASREPYGVPQWEVAAWITTYTAIRAGQLDVVTDSVEKITGRAPLSLSEVLTQQRAS</sequence>
<dbReference type="OrthoDB" id="3243290at2"/>
<dbReference type="RefSeq" id="WP_009199983.1">
    <property type="nucleotide sequence ID" value="NZ_LVZK01000003.1"/>
</dbReference>
<accession>A0A179B1R5</accession>
<dbReference type="PANTHER" id="PTHR47129">
    <property type="entry name" value="QUINONE OXIDOREDUCTASE 2"/>
    <property type="match status" value="1"/>
</dbReference>